<dbReference type="Gene3D" id="6.10.340.10">
    <property type="match status" value="1"/>
</dbReference>
<reference evidence="7 8" key="1">
    <citation type="journal article" date="2014" name="Genome Announc.">
        <title>Complete genome sequence of Magnetospirillum gryphiswaldense MSR-1.</title>
        <authorList>
            <person name="Wang X."/>
            <person name="Wang Q."/>
            <person name="Zhang W."/>
            <person name="Wang Y."/>
            <person name="Li L."/>
            <person name="Wen T."/>
            <person name="Zhang T."/>
            <person name="Zhang Y."/>
            <person name="Xu J."/>
            <person name="Hu J."/>
            <person name="Li S."/>
            <person name="Liu L."/>
            <person name="Liu J."/>
            <person name="Jiang W."/>
            <person name="Tian J."/>
            <person name="Li Y."/>
            <person name="Schuler D."/>
            <person name="Wang L."/>
            <person name="Li J."/>
        </authorList>
    </citation>
    <scope>NUCLEOTIDE SEQUENCE [LARGE SCALE GENOMIC DNA]</scope>
    <source>
        <strain evidence="8">DSM 6361 / JCM 21280 / NBRC 15271 / MSR-1</strain>
    </source>
</reference>
<dbReference type="STRING" id="1430440.MGMSRv2__0152"/>
<dbReference type="InterPro" id="IPR003660">
    <property type="entry name" value="HAMP_dom"/>
</dbReference>
<keyword evidence="7" id="KW-0418">Kinase</keyword>
<evidence type="ECO:0000256" key="2">
    <source>
        <dbReference type="ARBA" id="ARBA00029447"/>
    </source>
</evidence>
<dbReference type="PROSITE" id="PS50885">
    <property type="entry name" value="HAMP"/>
    <property type="match status" value="1"/>
</dbReference>
<comment type="similarity">
    <text evidence="2">Belongs to the methyl-accepting chemotaxis (MCP) protein family.</text>
</comment>
<dbReference type="GO" id="GO:0016020">
    <property type="term" value="C:membrane"/>
    <property type="evidence" value="ECO:0007669"/>
    <property type="project" value="InterPro"/>
</dbReference>
<dbReference type="InterPro" id="IPR029151">
    <property type="entry name" value="Sensor-like_sf"/>
</dbReference>
<protein>
    <submittedName>
        <fullName evidence="7">Histidine kinase, HAMP region:Bacterial chemotaxis sensory transducer</fullName>
    </submittedName>
</protein>
<dbReference type="Pfam" id="PF00672">
    <property type="entry name" value="HAMP"/>
    <property type="match status" value="1"/>
</dbReference>
<dbReference type="SMART" id="SM00304">
    <property type="entry name" value="HAMP"/>
    <property type="match status" value="2"/>
</dbReference>
<dbReference type="InterPro" id="IPR004089">
    <property type="entry name" value="MCPsignal_dom"/>
</dbReference>
<dbReference type="PROSITE" id="PS50111">
    <property type="entry name" value="CHEMOTAXIS_TRANSDUC_2"/>
    <property type="match status" value="1"/>
</dbReference>
<dbReference type="InterPro" id="IPR025991">
    <property type="entry name" value="Chemoreceptor_zinc-bind_dom"/>
</dbReference>
<evidence type="ECO:0000256" key="1">
    <source>
        <dbReference type="ARBA" id="ARBA00023224"/>
    </source>
</evidence>
<dbReference type="Pfam" id="PF13682">
    <property type="entry name" value="CZB"/>
    <property type="match status" value="1"/>
</dbReference>
<dbReference type="Gene3D" id="1.10.287.950">
    <property type="entry name" value="Methyl-accepting chemotaxis protein"/>
    <property type="match status" value="1"/>
</dbReference>
<sequence length="794" mass="85158">MIRPQWGGYHSVVYRGKGVSNMHIGIAVRFGLALVGVSLASALVIGFAVNGYFTSMIASAEKVELHSRFDQLVETIDASSRQAEAMASLVAALPGVPELVQAGERDRLAVQMTPVFKQLTKPYAVEQFQFHLPPATSFLRAHQPAKFGDDLSKIRETVIRTNAAKKPTRGLEIGRAGLGVRGVVPLFAGETHVGSVEFGLSFGKPFFDEFKAAHKLDAGLLVPDENGFKLFAASFESSRLSTDEIRQALAGTPVVRTFTDGGQRISVLGQAALDYSGKPFGIIEIAMDGQAYADQLAEVHRTIAILVIGTLLVTIVVSVLLARSITNPIRHLTTAMDRISQHDFNVVLTGTERPDEIGHMARAVEVVRDEAKKLAWMESEQKRLVEEMQANQDTLHKSMRSQLEGVVQAAIQSNEAGVVLAKMMGDVRKAAQESQAIAAAIEEMVASVNTIAQNSEVAAAEAGDAEAAARNGVRDAGTARQATETLTSAVEDVGGKIRNLANASQQIGAMVDQIEAIASQTNLLALNATIEAARAGEAGKGFAVVAAEVKGLANQTGRATEDIRNRIAALTQEMAAALKSMHDSTAAAAEGQQAVDQVTNGLGAIAERVDGVTGHMRDIAGILTQQSAAAAEISGGSLRIAELSNRNLDEISEVLEAMQKAATVLDQRVEEFSSLSNAESIIQIAKNDHVRFKRSIIDRLLERNDLTADRVSTHHSCRLGKWYDAVDNPIIKAHPAFVRLADPHQRVHAHGKRALELHAQGDMDNANLEVDLMNTASHEVLDLLDELGRALTQD</sequence>
<dbReference type="KEGG" id="mgy:MGMSRv2__0152"/>
<dbReference type="Gene3D" id="1.20.120.30">
    <property type="entry name" value="Aspartate receptor, ligand-binding domain"/>
    <property type="match status" value="1"/>
</dbReference>
<evidence type="ECO:0000259" key="6">
    <source>
        <dbReference type="PROSITE" id="PS50885"/>
    </source>
</evidence>
<evidence type="ECO:0000259" key="5">
    <source>
        <dbReference type="PROSITE" id="PS50111"/>
    </source>
</evidence>
<feature type="transmembrane region" description="Helical" evidence="4">
    <location>
        <begin position="30"/>
        <end position="53"/>
    </location>
</feature>
<keyword evidence="4" id="KW-1133">Transmembrane helix</keyword>
<evidence type="ECO:0000256" key="4">
    <source>
        <dbReference type="SAM" id="Phobius"/>
    </source>
</evidence>
<dbReference type="AlphaFoldDB" id="V6EWB3"/>
<keyword evidence="1 3" id="KW-0807">Transducer</keyword>
<name>V6EWB3_MAGGM</name>
<organism evidence="7 8">
    <name type="scientific">Magnetospirillum gryphiswaldense (strain DSM 6361 / JCM 21280 / NBRC 15271 / MSR-1)</name>
    <dbReference type="NCBI Taxonomy" id="431944"/>
    <lineage>
        <taxon>Bacteria</taxon>
        <taxon>Pseudomonadati</taxon>
        <taxon>Pseudomonadota</taxon>
        <taxon>Alphaproteobacteria</taxon>
        <taxon>Rhodospirillales</taxon>
        <taxon>Rhodospirillaceae</taxon>
        <taxon>Magnetospirillum</taxon>
    </lineage>
</organism>
<dbReference type="GO" id="GO:0016301">
    <property type="term" value="F:kinase activity"/>
    <property type="evidence" value="ECO:0007669"/>
    <property type="project" value="UniProtKB-KW"/>
</dbReference>
<evidence type="ECO:0000313" key="7">
    <source>
        <dbReference type="EMBL" id="CDK97367.1"/>
    </source>
</evidence>
<evidence type="ECO:0000313" key="8">
    <source>
        <dbReference type="Proteomes" id="UP000018922"/>
    </source>
</evidence>
<keyword evidence="4" id="KW-0812">Transmembrane</keyword>
<dbReference type="EMBL" id="HG794546">
    <property type="protein sequence ID" value="CDK97367.1"/>
    <property type="molecule type" value="Genomic_DNA"/>
</dbReference>
<accession>V6EWB3</accession>
<dbReference type="SMART" id="SM00283">
    <property type="entry name" value="MA"/>
    <property type="match status" value="1"/>
</dbReference>
<feature type="domain" description="Methyl-accepting transducer" evidence="5">
    <location>
        <begin position="405"/>
        <end position="641"/>
    </location>
</feature>
<keyword evidence="4" id="KW-0472">Membrane</keyword>
<dbReference type="CDD" id="cd06225">
    <property type="entry name" value="HAMP"/>
    <property type="match status" value="1"/>
</dbReference>
<dbReference type="Proteomes" id="UP000018922">
    <property type="component" value="Chromosome I"/>
</dbReference>
<dbReference type="InterPro" id="IPR029150">
    <property type="entry name" value="dCache_3"/>
</dbReference>
<gene>
    <name evidence="7" type="ordered locus">MGMSRv2__0152</name>
</gene>
<feature type="domain" description="HAMP" evidence="6">
    <location>
        <begin position="323"/>
        <end position="376"/>
    </location>
</feature>
<dbReference type="SUPFAM" id="SSF103190">
    <property type="entry name" value="Sensory domain-like"/>
    <property type="match status" value="1"/>
</dbReference>
<dbReference type="HOGENOM" id="CLU_000445_107_19_5"/>
<proteinExistence type="inferred from homology"/>
<dbReference type="Pfam" id="PF00015">
    <property type="entry name" value="MCPsignal"/>
    <property type="match status" value="1"/>
</dbReference>
<dbReference type="SUPFAM" id="SSF58104">
    <property type="entry name" value="Methyl-accepting chemotaxis protein (MCP) signaling domain"/>
    <property type="match status" value="1"/>
</dbReference>
<dbReference type="GO" id="GO:0007165">
    <property type="term" value="P:signal transduction"/>
    <property type="evidence" value="ECO:0007669"/>
    <property type="project" value="UniProtKB-KW"/>
</dbReference>
<dbReference type="eggNOG" id="COG0840">
    <property type="taxonomic scope" value="Bacteria"/>
</dbReference>
<evidence type="ECO:0000256" key="3">
    <source>
        <dbReference type="PROSITE-ProRule" id="PRU00284"/>
    </source>
</evidence>
<dbReference type="Pfam" id="PF14827">
    <property type="entry name" value="dCache_3"/>
    <property type="match status" value="1"/>
</dbReference>
<dbReference type="PANTHER" id="PTHR32089:SF112">
    <property type="entry name" value="LYSOZYME-LIKE PROTEIN-RELATED"/>
    <property type="match status" value="1"/>
</dbReference>
<dbReference type="PANTHER" id="PTHR32089">
    <property type="entry name" value="METHYL-ACCEPTING CHEMOTAXIS PROTEIN MCPB"/>
    <property type="match status" value="1"/>
</dbReference>
<keyword evidence="8" id="KW-1185">Reference proteome</keyword>
<keyword evidence="7" id="KW-0808">Transferase</keyword>
<feature type="transmembrane region" description="Helical" evidence="4">
    <location>
        <begin position="303"/>
        <end position="322"/>
    </location>
</feature>